<evidence type="ECO:0000313" key="1">
    <source>
        <dbReference type="EMBL" id="ETN78787.1"/>
    </source>
</evidence>
<keyword evidence="2" id="KW-1185">Reference proteome</keyword>
<dbReference type="Proteomes" id="UP000053676">
    <property type="component" value="Unassembled WGS sequence"/>
</dbReference>
<accession>W2TCS0</accession>
<proteinExistence type="predicted"/>
<protein>
    <submittedName>
        <fullName evidence="1">Uncharacterized protein</fullName>
    </submittedName>
</protein>
<sequence length="53" mass="6283">MRSSVPNETLEELYRLLPNGTLKRTMFVISQCRPRRSSGRGFTTDVHFWNFLH</sequence>
<evidence type="ECO:0000313" key="2">
    <source>
        <dbReference type="Proteomes" id="UP000053676"/>
    </source>
</evidence>
<dbReference type="EMBL" id="KI659729">
    <property type="protein sequence ID" value="ETN78787.1"/>
    <property type="molecule type" value="Genomic_DNA"/>
</dbReference>
<reference evidence="2" key="1">
    <citation type="journal article" date="2014" name="Nat. Genet.">
        <title>Genome of the human hookworm Necator americanus.</title>
        <authorList>
            <person name="Tang Y.T."/>
            <person name="Gao X."/>
            <person name="Rosa B.A."/>
            <person name="Abubucker S."/>
            <person name="Hallsworth-Pepin K."/>
            <person name="Martin J."/>
            <person name="Tyagi R."/>
            <person name="Heizer E."/>
            <person name="Zhang X."/>
            <person name="Bhonagiri-Palsikar V."/>
            <person name="Minx P."/>
            <person name="Warren W.C."/>
            <person name="Wang Q."/>
            <person name="Zhan B."/>
            <person name="Hotez P.J."/>
            <person name="Sternberg P.W."/>
            <person name="Dougall A."/>
            <person name="Gaze S.T."/>
            <person name="Mulvenna J."/>
            <person name="Sotillo J."/>
            <person name="Ranganathan S."/>
            <person name="Rabelo E.M."/>
            <person name="Wilson R.K."/>
            <person name="Felgner P.L."/>
            <person name="Bethony J."/>
            <person name="Hawdon J.M."/>
            <person name="Gasser R.B."/>
            <person name="Loukas A."/>
            <person name="Mitreva M."/>
        </authorList>
    </citation>
    <scope>NUCLEOTIDE SEQUENCE [LARGE SCALE GENOMIC DNA]</scope>
</reference>
<dbReference type="KEGG" id="nai:NECAME_10149"/>
<name>W2TCS0_NECAM</name>
<gene>
    <name evidence="1" type="ORF">NECAME_10149</name>
</gene>
<organism evidence="1 2">
    <name type="scientific">Necator americanus</name>
    <name type="common">Human hookworm</name>
    <dbReference type="NCBI Taxonomy" id="51031"/>
    <lineage>
        <taxon>Eukaryota</taxon>
        <taxon>Metazoa</taxon>
        <taxon>Ecdysozoa</taxon>
        <taxon>Nematoda</taxon>
        <taxon>Chromadorea</taxon>
        <taxon>Rhabditida</taxon>
        <taxon>Rhabditina</taxon>
        <taxon>Rhabditomorpha</taxon>
        <taxon>Strongyloidea</taxon>
        <taxon>Ancylostomatidae</taxon>
        <taxon>Bunostominae</taxon>
        <taxon>Necator</taxon>
    </lineage>
</organism>
<dbReference type="AlphaFoldDB" id="W2TCS0"/>